<evidence type="ECO:0000256" key="2">
    <source>
        <dbReference type="ARBA" id="ARBA00004651"/>
    </source>
</evidence>
<evidence type="ECO:0000256" key="6">
    <source>
        <dbReference type="ARBA" id="ARBA00022868"/>
    </source>
</evidence>
<evidence type="ECO:0000256" key="3">
    <source>
        <dbReference type="ARBA" id="ARBA00022448"/>
    </source>
</evidence>
<keyword evidence="6" id="KW-0303">Gap junction</keyword>
<evidence type="ECO:0000256" key="12">
    <source>
        <dbReference type="RuleBase" id="RU010713"/>
    </source>
</evidence>
<keyword evidence="14" id="KW-1185">Reference proteome</keyword>
<evidence type="ECO:0000256" key="10">
    <source>
        <dbReference type="ARBA" id="ARBA00023136"/>
    </source>
</evidence>
<comment type="similarity">
    <text evidence="12">Belongs to the pannexin family.</text>
</comment>
<dbReference type="GO" id="GO:0005243">
    <property type="term" value="F:gap junction channel activity"/>
    <property type="evidence" value="ECO:0007669"/>
    <property type="project" value="TreeGrafter"/>
</dbReference>
<evidence type="ECO:0000256" key="4">
    <source>
        <dbReference type="ARBA" id="ARBA00022475"/>
    </source>
</evidence>
<feature type="transmembrane region" description="Helical" evidence="12">
    <location>
        <begin position="28"/>
        <end position="45"/>
    </location>
</feature>
<organism evidence="13 14">
    <name type="scientific">Asbolus verrucosus</name>
    <name type="common">Desert ironclad beetle</name>
    <dbReference type="NCBI Taxonomy" id="1661398"/>
    <lineage>
        <taxon>Eukaryota</taxon>
        <taxon>Metazoa</taxon>
        <taxon>Ecdysozoa</taxon>
        <taxon>Arthropoda</taxon>
        <taxon>Hexapoda</taxon>
        <taxon>Insecta</taxon>
        <taxon>Pterygota</taxon>
        <taxon>Neoptera</taxon>
        <taxon>Endopterygota</taxon>
        <taxon>Coleoptera</taxon>
        <taxon>Polyphaga</taxon>
        <taxon>Cucujiformia</taxon>
        <taxon>Tenebrionidae</taxon>
        <taxon>Pimeliinae</taxon>
        <taxon>Asbolus</taxon>
    </lineage>
</organism>
<keyword evidence="11 12" id="KW-0407">Ion channel</keyword>
<name>A0A482VIC8_ASBVE</name>
<feature type="transmembrane region" description="Helical" evidence="12">
    <location>
        <begin position="114"/>
        <end position="136"/>
    </location>
</feature>
<reference evidence="13 14" key="1">
    <citation type="submission" date="2017-03" db="EMBL/GenBank/DDBJ databases">
        <title>Genome of the blue death feigning beetle - Asbolus verrucosus.</title>
        <authorList>
            <person name="Rider S.D."/>
        </authorList>
    </citation>
    <scope>NUCLEOTIDE SEQUENCE [LARGE SCALE GENOMIC DNA]</scope>
    <source>
        <strain evidence="13">Butters</strain>
        <tissue evidence="13">Head and leg muscle</tissue>
    </source>
</reference>
<comment type="caution">
    <text evidence="12">Lacks conserved residue(s) required for the propagation of feature annotation.</text>
</comment>
<keyword evidence="10 12" id="KW-0472">Membrane</keyword>
<evidence type="ECO:0000256" key="5">
    <source>
        <dbReference type="ARBA" id="ARBA00022692"/>
    </source>
</evidence>
<dbReference type="PANTHER" id="PTHR11893:SF38">
    <property type="entry name" value="INNEXIN INX7"/>
    <property type="match status" value="1"/>
</dbReference>
<sequence length="187" mass="21569">MLGTFEAIKKNFKIKPQNYHIDNWIFQLHYRITTLIFLIAMILVTSRQYIGEHIKCISDKGIPEHVMNTFCFFTSTFTVVKHYDDYMVESANVAHPGVGSYGINSTEPIQRHAYYQWVPFVLFGQAIMFHLTHLLWKKLEGGRMRRLIDGLQLGAFAFLDKEVAVKDKKIPSKEKKQVLAASCPPSD</sequence>
<keyword evidence="4" id="KW-1003">Cell membrane</keyword>
<evidence type="ECO:0000256" key="1">
    <source>
        <dbReference type="ARBA" id="ARBA00004610"/>
    </source>
</evidence>
<evidence type="ECO:0000256" key="7">
    <source>
        <dbReference type="ARBA" id="ARBA00022949"/>
    </source>
</evidence>
<comment type="caution">
    <text evidence="13">The sequence shown here is derived from an EMBL/GenBank/DDBJ whole genome shotgun (WGS) entry which is preliminary data.</text>
</comment>
<dbReference type="GO" id="GO:0034220">
    <property type="term" value="P:monoatomic ion transmembrane transport"/>
    <property type="evidence" value="ECO:0007669"/>
    <property type="project" value="UniProtKB-KW"/>
</dbReference>
<dbReference type="GO" id="GO:0005921">
    <property type="term" value="C:gap junction"/>
    <property type="evidence" value="ECO:0007669"/>
    <property type="project" value="UniProtKB-SubCell"/>
</dbReference>
<evidence type="ECO:0000256" key="9">
    <source>
        <dbReference type="ARBA" id="ARBA00023065"/>
    </source>
</evidence>
<evidence type="ECO:0000313" key="14">
    <source>
        <dbReference type="Proteomes" id="UP000292052"/>
    </source>
</evidence>
<accession>A0A482VIC8</accession>
<dbReference type="AlphaFoldDB" id="A0A482VIC8"/>
<gene>
    <name evidence="12" type="primary">inx</name>
    <name evidence="13" type="ORF">BDFB_003474</name>
</gene>
<dbReference type="InterPro" id="IPR000990">
    <property type="entry name" value="Innexin"/>
</dbReference>
<dbReference type="PANTHER" id="PTHR11893">
    <property type="entry name" value="INNEXIN"/>
    <property type="match status" value="1"/>
</dbReference>
<keyword evidence="8 12" id="KW-1133">Transmembrane helix</keyword>
<dbReference type="GO" id="GO:0005886">
    <property type="term" value="C:plasma membrane"/>
    <property type="evidence" value="ECO:0007669"/>
    <property type="project" value="UniProtKB-SubCell"/>
</dbReference>
<evidence type="ECO:0000256" key="11">
    <source>
        <dbReference type="ARBA" id="ARBA00023303"/>
    </source>
</evidence>
<keyword evidence="9 12" id="KW-0406">Ion transport</keyword>
<dbReference type="GO" id="GO:0007602">
    <property type="term" value="P:phototransduction"/>
    <property type="evidence" value="ECO:0007669"/>
    <property type="project" value="TreeGrafter"/>
</dbReference>
<keyword evidence="7" id="KW-0965">Cell junction</keyword>
<comment type="subcellular location">
    <subcellularLocation>
        <location evidence="1">Cell junction</location>
        <location evidence="1">Gap junction</location>
    </subcellularLocation>
    <subcellularLocation>
        <location evidence="2 12">Cell membrane</location>
        <topology evidence="2 12">Multi-pass membrane protein</topology>
    </subcellularLocation>
</comment>
<dbReference type="Pfam" id="PF00876">
    <property type="entry name" value="Innexin"/>
    <property type="match status" value="1"/>
</dbReference>
<keyword evidence="5 12" id="KW-0812">Transmembrane</keyword>
<keyword evidence="3 12" id="KW-0813">Transport</keyword>
<dbReference type="STRING" id="1661398.A0A482VIC8"/>
<protein>
    <recommendedName>
        <fullName evidence="12">Innexin</fullName>
    </recommendedName>
</protein>
<dbReference type="Proteomes" id="UP000292052">
    <property type="component" value="Unassembled WGS sequence"/>
</dbReference>
<evidence type="ECO:0000313" key="13">
    <source>
        <dbReference type="EMBL" id="RZC32480.1"/>
    </source>
</evidence>
<dbReference type="OrthoDB" id="5867527at2759"/>
<proteinExistence type="inferred from homology"/>
<dbReference type="EMBL" id="QDEB01096994">
    <property type="protein sequence ID" value="RZC32480.1"/>
    <property type="molecule type" value="Genomic_DNA"/>
</dbReference>
<evidence type="ECO:0000256" key="8">
    <source>
        <dbReference type="ARBA" id="ARBA00022989"/>
    </source>
</evidence>
<comment type="function">
    <text evidence="12">Structural component of the gap junctions.</text>
</comment>
<dbReference type="PROSITE" id="PS51013">
    <property type="entry name" value="PANNEXIN"/>
    <property type="match status" value="1"/>
</dbReference>
<dbReference type="PRINTS" id="PR01262">
    <property type="entry name" value="INNEXIN"/>
</dbReference>